<evidence type="ECO:0000313" key="2">
    <source>
        <dbReference type="Proteomes" id="UP000002572"/>
    </source>
</evidence>
<organism evidence="1 2">
    <name type="scientific">Desulfurispirillum indicum (strain ATCC BAA-1389 / DSM 22839 / S5)</name>
    <dbReference type="NCBI Taxonomy" id="653733"/>
    <lineage>
        <taxon>Bacteria</taxon>
        <taxon>Pseudomonadati</taxon>
        <taxon>Chrysiogenota</taxon>
        <taxon>Chrysiogenia</taxon>
        <taxon>Chrysiogenales</taxon>
        <taxon>Chrysiogenaceae</taxon>
        <taxon>Desulfurispirillum</taxon>
    </lineage>
</organism>
<keyword evidence="2" id="KW-1185">Reference proteome</keyword>
<proteinExistence type="predicted"/>
<dbReference type="OrthoDB" id="9815070at2"/>
<dbReference type="Gene3D" id="3.30.70.920">
    <property type="match status" value="1"/>
</dbReference>
<sequence>MVLSACIISLKNPFNEQIARALCQSGRVEIHGVSDDRLQLVAIFEAQDSKDIERLHEEISKQEGVLDVAHHAFHFEDDVEALCSANQQAI</sequence>
<gene>
    <name evidence="1" type="ordered locus">Selin_0751</name>
</gene>
<dbReference type="RefSeq" id="WP_013505383.1">
    <property type="nucleotide sequence ID" value="NC_014836.1"/>
</dbReference>
<dbReference type="HOGENOM" id="CLU_155794_3_0_0"/>
<dbReference type="EMBL" id="CP002432">
    <property type="protein sequence ID" value="ADU65495.1"/>
    <property type="molecule type" value="Genomic_DNA"/>
</dbReference>
<name>E6W1W3_DESIS</name>
<evidence type="ECO:0008006" key="3">
    <source>
        <dbReference type="Google" id="ProtNLM"/>
    </source>
</evidence>
<protein>
    <recommendedName>
        <fullName evidence="3">Chaperone NapD</fullName>
    </recommendedName>
</protein>
<evidence type="ECO:0000313" key="1">
    <source>
        <dbReference type="EMBL" id="ADU65495.1"/>
    </source>
</evidence>
<dbReference type="InParanoid" id="E6W1W3"/>
<dbReference type="Proteomes" id="UP000002572">
    <property type="component" value="Chromosome"/>
</dbReference>
<dbReference type="InterPro" id="IPR005623">
    <property type="entry name" value="Chaperone_NapD_NO3_reduct"/>
</dbReference>
<dbReference type="STRING" id="653733.Selin_0751"/>
<accession>E6W1W3</accession>
<reference evidence="1 2" key="1">
    <citation type="submission" date="2010-12" db="EMBL/GenBank/DDBJ databases">
        <title>Complete sequence of Desulfurispirillum indicum S5.</title>
        <authorList>
            <consortium name="US DOE Joint Genome Institute"/>
            <person name="Lucas S."/>
            <person name="Copeland A."/>
            <person name="Lapidus A."/>
            <person name="Cheng J.-F."/>
            <person name="Goodwin L."/>
            <person name="Pitluck S."/>
            <person name="Chertkov O."/>
            <person name="Held B."/>
            <person name="Detter J.C."/>
            <person name="Han C."/>
            <person name="Tapia R."/>
            <person name="Land M."/>
            <person name="Hauser L."/>
            <person name="Kyrpides N."/>
            <person name="Ivanova N."/>
            <person name="Mikhailova N."/>
            <person name="Haggblom M."/>
            <person name="Rauschenbach I."/>
            <person name="Bini E."/>
            <person name="Woyke T."/>
        </authorList>
    </citation>
    <scope>NUCLEOTIDE SEQUENCE [LARGE SCALE GENOMIC DNA]</scope>
    <source>
        <strain evidence="2">ATCC BAA-1389 / DSM 22839 / S5</strain>
    </source>
</reference>
<dbReference type="Pfam" id="PF03927">
    <property type="entry name" value="NapD"/>
    <property type="match status" value="1"/>
</dbReference>
<dbReference type="KEGG" id="din:Selin_0751"/>
<dbReference type="AlphaFoldDB" id="E6W1W3"/>